<sequence length="123" mass="13578">PILRLLPCCRNRPQNPIQPIARSPRSKAAATAGRLGGRAREEIQGGRGRPRRRHWPRSPWPVTITERASPARTPRSPYPRATSTTRWRRGGRGHGQRTGQVGATGAGQPAMAVDRGRRRLLLG</sequence>
<reference evidence="2" key="4">
    <citation type="submission" date="2019-03" db="UniProtKB">
        <authorList>
            <consortium name="EnsemblPlants"/>
        </authorList>
    </citation>
    <scope>IDENTIFICATION</scope>
</reference>
<reference evidence="3" key="2">
    <citation type="journal article" date="2017" name="Nat. Plants">
        <title>The Aegilops tauschii genome reveals multiple impacts of transposons.</title>
        <authorList>
            <person name="Zhao G."/>
            <person name="Zou C."/>
            <person name="Li K."/>
            <person name="Wang K."/>
            <person name="Li T."/>
            <person name="Gao L."/>
            <person name="Zhang X."/>
            <person name="Wang H."/>
            <person name="Yang Z."/>
            <person name="Liu X."/>
            <person name="Jiang W."/>
            <person name="Mao L."/>
            <person name="Kong X."/>
            <person name="Jiao Y."/>
            <person name="Jia J."/>
        </authorList>
    </citation>
    <scope>NUCLEOTIDE SEQUENCE [LARGE SCALE GENOMIC DNA]</scope>
    <source>
        <strain evidence="3">cv. AL8/78</strain>
    </source>
</reference>
<organism evidence="2 3">
    <name type="scientific">Aegilops tauschii subsp. strangulata</name>
    <name type="common">Goatgrass</name>
    <dbReference type="NCBI Taxonomy" id="200361"/>
    <lineage>
        <taxon>Eukaryota</taxon>
        <taxon>Viridiplantae</taxon>
        <taxon>Streptophyta</taxon>
        <taxon>Embryophyta</taxon>
        <taxon>Tracheophyta</taxon>
        <taxon>Spermatophyta</taxon>
        <taxon>Magnoliopsida</taxon>
        <taxon>Liliopsida</taxon>
        <taxon>Poales</taxon>
        <taxon>Poaceae</taxon>
        <taxon>BOP clade</taxon>
        <taxon>Pooideae</taxon>
        <taxon>Triticodae</taxon>
        <taxon>Triticeae</taxon>
        <taxon>Triticinae</taxon>
        <taxon>Aegilops</taxon>
    </lineage>
</organism>
<feature type="region of interest" description="Disordered" evidence="1">
    <location>
        <begin position="12"/>
        <end position="123"/>
    </location>
</feature>
<reference evidence="2" key="3">
    <citation type="journal article" date="2017" name="Nature">
        <title>Genome sequence of the progenitor of the wheat D genome Aegilops tauschii.</title>
        <authorList>
            <person name="Luo M.C."/>
            <person name="Gu Y.Q."/>
            <person name="Puiu D."/>
            <person name="Wang H."/>
            <person name="Twardziok S.O."/>
            <person name="Deal K.R."/>
            <person name="Huo N."/>
            <person name="Zhu T."/>
            <person name="Wang L."/>
            <person name="Wang Y."/>
            <person name="McGuire P.E."/>
            <person name="Liu S."/>
            <person name="Long H."/>
            <person name="Ramasamy R.K."/>
            <person name="Rodriguez J.C."/>
            <person name="Van S.L."/>
            <person name="Yuan L."/>
            <person name="Wang Z."/>
            <person name="Xia Z."/>
            <person name="Xiao L."/>
            <person name="Anderson O.D."/>
            <person name="Ouyang S."/>
            <person name="Liang Y."/>
            <person name="Zimin A.V."/>
            <person name="Pertea G."/>
            <person name="Qi P."/>
            <person name="Bennetzen J.L."/>
            <person name="Dai X."/>
            <person name="Dawson M.W."/>
            <person name="Muller H.G."/>
            <person name="Kugler K."/>
            <person name="Rivarola-Duarte L."/>
            <person name="Spannagl M."/>
            <person name="Mayer K.F.X."/>
            <person name="Lu F.H."/>
            <person name="Bevan M.W."/>
            <person name="Leroy P."/>
            <person name="Li P."/>
            <person name="You F.M."/>
            <person name="Sun Q."/>
            <person name="Liu Z."/>
            <person name="Lyons E."/>
            <person name="Wicker T."/>
            <person name="Salzberg S.L."/>
            <person name="Devos K.M."/>
            <person name="Dvorak J."/>
        </authorList>
    </citation>
    <scope>NUCLEOTIDE SEQUENCE [LARGE SCALE GENOMIC DNA]</scope>
    <source>
        <strain evidence="2">cv. AL8/78</strain>
    </source>
</reference>
<evidence type="ECO:0000313" key="3">
    <source>
        <dbReference type="Proteomes" id="UP000015105"/>
    </source>
</evidence>
<keyword evidence="3" id="KW-1185">Reference proteome</keyword>
<dbReference type="AlphaFoldDB" id="A0A453HXN3"/>
<protein>
    <submittedName>
        <fullName evidence="2">Uncharacterized protein</fullName>
    </submittedName>
</protein>
<reference evidence="2" key="5">
    <citation type="journal article" date="2021" name="G3 (Bethesda)">
        <title>Aegilops tauschii genome assembly Aet v5.0 features greater sequence contiguity and improved annotation.</title>
        <authorList>
            <person name="Wang L."/>
            <person name="Zhu T."/>
            <person name="Rodriguez J.C."/>
            <person name="Deal K.R."/>
            <person name="Dubcovsky J."/>
            <person name="McGuire P.E."/>
            <person name="Lux T."/>
            <person name="Spannagl M."/>
            <person name="Mayer K.F.X."/>
            <person name="Baldrich P."/>
            <person name="Meyers B.C."/>
            <person name="Huo N."/>
            <person name="Gu Y.Q."/>
            <person name="Zhou H."/>
            <person name="Devos K.M."/>
            <person name="Bennetzen J.L."/>
            <person name="Unver T."/>
            <person name="Budak H."/>
            <person name="Gulick P.J."/>
            <person name="Galiba G."/>
            <person name="Kalapos B."/>
            <person name="Nelson D.R."/>
            <person name="Li P."/>
            <person name="You F.M."/>
            <person name="Luo M.C."/>
            <person name="Dvorak J."/>
        </authorList>
    </citation>
    <scope>NUCLEOTIDE SEQUENCE [LARGE SCALE GENOMIC DNA]</scope>
    <source>
        <strain evidence="2">cv. AL8/78</strain>
    </source>
</reference>
<reference evidence="3" key="1">
    <citation type="journal article" date="2014" name="Science">
        <title>Ancient hybridizations among the ancestral genomes of bread wheat.</title>
        <authorList>
            <consortium name="International Wheat Genome Sequencing Consortium,"/>
            <person name="Marcussen T."/>
            <person name="Sandve S.R."/>
            <person name="Heier L."/>
            <person name="Spannagl M."/>
            <person name="Pfeifer M."/>
            <person name="Jakobsen K.S."/>
            <person name="Wulff B.B."/>
            <person name="Steuernagel B."/>
            <person name="Mayer K.F."/>
            <person name="Olsen O.A."/>
        </authorList>
    </citation>
    <scope>NUCLEOTIDE SEQUENCE [LARGE SCALE GENOMIC DNA]</scope>
    <source>
        <strain evidence="3">cv. AL8/78</strain>
    </source>
</reference>
<evidence type="ECO:0000256" key="1">
    <source>
        <dbReference type="SAM" id="MobiDB-lite"/>
    </source>
</evidence>
<dbReference type="Gramene" id="AET4Gv20342300.1">
    <property type="protein sequence ID" value="AET4Gv20342300.1"/>
    <property type="gene ID" value="AET4Gv20342300"/>
</dbReference>
<evidence type="ECO:0000313" key="2">
    <source>
        <dbReference type="EnsemblPlants" id="AET4Gv20342300.1"/>
    </source>
</evidence>
<feature type="compositionally biased region" description="Basic residues" evidence="1">
    <location>
        <begin position="86"/>
        <end position="95"/>
    </location>
</feature>
<dbReference type="Proteomes" id="UP000015105">
    <property type="component" value="Chromosome 4D"/>
</dbReference>
<dbReference type="EnsemblPlants" id="AET4Gv20342300.1">
    <property type="protein sequence ID" value="AET4Gv20342300.1"/>
    <property type="gene ID" value="AET4Gv20342300"/>
</dbReference>
<name>A0A453HXN3_AEGTS</name>
<proteinExistence type="predicted"/>
<accession>A0A453HXN3</accession>